<dbReference type="GO" id="GO:0006310">
    <property type="term" value="P:DNA recombination"/>
    <property type="evidence" value="ECO:0007669"/>
    <property type="project" value="UniProtKB-KW"/>
</dbReference>
<dbReference type="Proteomes" id="UP000429811">
    <property type="component" value="Unassembled WGS sequence"/>
</dbReference>
<evidence type="ECO:0000256" key="3">
    <source>
        <dbReference type="ARBA" id="ARBA00022908"/>
    </source>
</evidence>
<comment type="caution">
    <text evidence="7">The sequence shown here is derived from an EMBL/GenBank/DDBJ whole genome shotgun (WGS) entry which is preliminary data.</text>
</comment>
<dbReference type="AlphaFoldDB" id="A0A6I2RD23"/>
<evidence type="ECO:0000259" key="6">
    <source>
        <dbReference type="PROSITE" id="PS51898"/>
    </source>
</evidence>
<dbReference type="SUPFAM" id="SSF56349">
    <property type="entry name" value="DNA breaking-rejoining enzymes"/>
    <property type="match status" value="1"/>
</dbReference>
<comment type="similarity">
    <text evidence="2">Belongs to the 'phage' integrase family.</text>
</comment>
<dbReference type="Gene3D" id="1.10.150.130">
    <property type="match status" value="1"/>
</dbReference>
<dbReference type="Pfam" id="PF14659">
    <property type="entry name" value="Phage_int_SAM_3"/>
    <property type="match status" value="1"/>
</dbReference>
<evidence type="ECO:0000256" key="2">
    <source>
        <dbReference type="ARBA" id="ARBA00008857"/>
    </source>
</evidence>
<organism evidence="7 8">
    <name type="scientific">Flavonifractor plautii</name>
    <name type="common">Fusobacterium plautii</name>
    <dbReference type="NCBI Taxonomy" id="292800"/>
    <lineage>
        <taxon>Bacteria</taxon>
        <taxon>Bacillati</taxon>
        <taxon>Bacillota</taxon>
        <taxon>Clostridia</taxon>
        <taxon>Eubacteriales</taxon>
        <taxon>Oscillospiraceae</taxon>
        <taxon>Flavonifractor</taxon>
    </lineage>
</organism>
<dbReference type="EMBL" id="WKPO01000009">
    <property type="protein sequence ID" value="MSB48595.1"/>
    <property type="molecule type" value="Genomic_DNA"/>
</dbReference>
<dbReference type="CDD" id="cd01189">
    <property type="entry name" value="INT_ICEBs1_C_like"/>
    <property type="match status" value="1"/>
</dbReference>
<keyword evidence="5" id="KW-0233">DNA recombination</keyword>
<keyword evidence="3" id="KW-0229">DNA integration</keyword>
<dbReference type="Pfam" id="PF00589">
    <property type="entry name" value="Phage_integrase"/>
    <property type="match status" value="1"/>
</dbReference>
<accession>A0A6I2RD23</accession>
<feature type="domain" description="Tyr recombinase" evidence="6">
    <location>
        <begin position="166"/>
        <end position="381"/>
    </location>
</feature>
<dbReference type="RefSeq" id="WP_138308901.1">
    <property type="nucleotide sequence ID" value="NZ_JADMVC010000015.1"/>
</dbReference>
<dbReference type="GO" id="GO:0015074">
    <property type="term" value="P:DNA integration"/>
    <property type="evidence" value="ECO:0007669"/>
    <property type="project" value="UniProtKB-KW"/>
</dbReference>
<dbReference type="PANTHER" id="PTHR30629:SF6">
    <property type="entry name" value="PROPHAGE INTEGRASE INTA-RELATED"/>
    <property type="match status" value="1"/>
</dbReference>
<evidence type="ECO:0000256" key="4">
    <source>
        <dbReference type="ARBA" id="ARBA00023125"/>
    </source>
</evidence>
<keyword evidence="4" id="KW-0238">DNA-binding</keyword>
<dbReference type="InterPro" id="IPR004107">
    <property type="entry name" value="Integrase_SAM-like_N"/>
</dbReference>
<dbReference type="PANTHER" id="PTHR30629">
    <property type="entry name" value="PROPHAGE INTEGRASE"/>
    <property type="match status" value="1"/>
</dbReference>
<dbReference type="InterPro" id="IPR028259">
    <property type="entry name" value="AP2-like_int_N"/>
</dbReference>
<dbReference type="InterPro" id="IPR002104">
    <property type="entry name" value="Integrase_catalytic"/>
</dbReference>
<dbReference type="InterPro" id="IPR011010">
    <property type="entry name" value="DNA_brk_join_enz"/>
</dbReference>
<dbReference type="InterPro" id="IPR010998">
    <property type="entry name" value="Integrase_recombinase_N"/>
</dbReference>
<evidence type="ECO:0000256" key="1">
    <source>
        <dbReference type="ARBA" id="ARBA00003283"/>
    </source>
</evidence>
<dbReference type="GO" id="GO:0003677">
    <property type="term" value="F:DNA binding"/>
    <property type="evidence" value="ECO:0007669"/>
    <property type="project" value="UniProtKB-KW"/>
</dbReference>
<comment type="function">
    <text evidence="1">Site-specific tyrosine recombinase, which acts by catalyzing the cutting and rejoining of the recombining DNA molecules.</text>
</comment>
<evidence type="ECO:0000313" key="8">
    <source>
        <dbReference type="Proteomes" id="UP000429811"/>
    </source>
</evidence>
<dbReference type="Gene3D" id="1.10.443.10">
    <property type="entry name" value="Intergrase catalytic core"/>
    <property type="match status" value="1"/>
</dbReference>
<evidence type="ECO:0000313" key="7">
    <source>
        <dbReference type="EMBL" id="MSB48595.1"/>
    </source>
</evidence>
<dbReference type="Pfam" id="PF14657">
    <property type="entry name" value="Arm-DNA-bind_4"/>
    <property type="match status" value="1"/>
</dbReference>
<sequence>MKGSVRKKRKNAWSYRIDLGTVDGKRKQVEKGGFKTEREATKAMQDVLYHLNNTGDYVENKKISFHTVYEEFIEREGKATRAYATLKKYDSLYRNHIKDKFGPLYVYQISDTMIIDFLNQKRIKYSEEYVKGMYKFFNVILRYAHDHKYTKKNVMDLVPPPPDPRHVGDIVTYNRKELEQMIERIESTRSKIAFQLGLQAGLRESECFALTWSDIDFEKKKIKVCKQLLYQDKQWCFAPLKTINSYRSVNITAEFAQYLADMKMQYDAERKLYGDGYKRNFVTDRREPKKEKVIEVPDFINVKANGEMLTTNGAKFLARIIKKDLGIHFKFHNLRHTYATVLAENGLNPRYVQEMLGHSKLEFTLRYYTHITEKMSDAAENALTAAFRFD</sequence>
<protein>
    <submittedName>
        <fullName evidence="7">Tyrosine-type recombinase/integrase</fullName>
    </submittedName>
</protein>
<proteinExistence type="inferred from homology"/>
<evidence type="ECO:0000256" key="5">
    <source>
        <dbReference type="ARBA" id="ARBA00023172"/>
    </source>
</evidence>
<name>A0A6I2RD23_FLAPL</name>
<dbReference type="PROSITE" id="PS51898">
    <property type="entry name" value="TYR_RECOMBINASE"/>
    <property type="match status" value="1"/>
</dbReference>
<reference evidence="7 8" key="1">
    <citation type="journal article" date="2019" name="Nat. Med.">
        <title>A library of human gut bacterial isolates paired with longitudinal multiomics data enables mechanistic microbiome research.</title>
        <authorList>
            <person name="Poyet M."/>
            <person name="Groussin M."/>
            <person name="Gibbons S.M."/>
            <person name="Avila-Pacheco J."/>
            <person name="Jiang X."/>
            <person name="Kearney S.M."/>
            <person name="Perrotta A.R."/>
            <person name="Berdy B."/>
            <person name="Zhao S."/>
            <person name="Lieberman T.D."/>
            <person name="Swanson P.K."/>
            <person name="Smith M."/>
            <person name="Roesemann S."/>
            <person name="Alexander J.E."/>
            <person name="Rich S.A."/>
            <person name="Livny J."/>
            <person name="Vlamakis H."/>
            <person name="Clish C."/>
            <person name="Bullock K."/>
            <person name="Deik A."/>
            <person name="Scott J."/>
            <person name="Pierce K.A."/>
            <person name="Xavier R.J."/>
            <person name="Alm E.J."/>
        </authorList>
    </citation>
    <scope>NUCLEOTIDE SEQUENCE [LARGE SCALE GENOMIC DNA]</scope>
    <source>
        <strain evidence="7 8">BIOML-A5</strain>
    </source>
</reference>
<dbReference type="InterPro" id="IPR013762">
    <property type="entry name" value="Integrase-like_cat_sf"/>
</dbReference>
<dbReference type="InterPro" id="IPR050808">
    <property type="entry name" value="Phage_Integrase"/>
</dbReference>
<gene>
    <name evidence="7" type="ORF">GKE90_07760</name>
</gene>